<dbReference type="InterPro" id="IPR038071">
    <property type="entry name" value="UROD/MetE-like_sf"/>
</dbReference>
<evidence type="ECO:0000256" key="2">
    <source>
        <dbReference type="ARBA" id="ARBA00001964"/>
    </source>
</evidence>
<name>A0A6P5ZNV9_DURZI</name>
<evidence type="ECO:0000259" key="5">
    <source>
        <dbReference type="Pfam" id="PF01717"/>
    </source>
</evidence>
<dbReference type="Pfam" id="PF02779">
    <property type="entry name" value="Transket_pyr"/>
    <property type="match status" value="1"/>
</dbReference>
<dbReference type="KEGG" id="dzi:111302717"/>
<comment type="cofactor">
    <cofactor evidence="2">
        <name>thiamine diphosphate</name>
        <dbReference type="ChEBI" id="CHEBI:58937"/>
    </cofactor>
</comment>
<evidence type="ECO:0000259" key="6">
    <source>
        <dbReference type="Pfam" id="PF02779"/>
    </source>
</evidence>
<comment type="cofactor">
    <cofactor evidence="1">
        <name>Zn(2+)</name>
        <dbReference type="ChEBI" id="CHEBI:29105"/>
    </cofactor>
</comment>
<evidence type="ECO:0000313" key="7">
    <source>
        <dbReference type="Proteomes" id="UP000515121"/>
    </source>
</evidence>
<dbReference type="Pfam" id="PF01717">
    <property type="entry name" value="Meth_synt_2"/>
    <property type="match status" value="1"/>
</dbReference>
<reference evidence="8" key="1">
    <citation type="submission" date="2025-08" db="UniProtKB">
        <authorList>
            <consortium name="RefSeq"/>
        </authorList>
    </citation>
    <scope>IDENTIFICATION</scope>
    <source>
        <tissue evidence="8">Fruit stalk</tissue>
    </source>
</reference>
<dbReference type="OrthoDB" id="1732713at2759"/>
<dbReference type="PANTHER" id="PTHR30519">
    <property type="entry name" value="5-METHYLTETRAHYDROPTEROYLTRIGLUTAMATE--HOMOCYSTEINE METHYLTRANSFERASE"/>
    <property type="match status" value="1"/>
</dbReference>
<evidence type="ECO:0000256" key="4">
    <source>
        <dbReference type="ARBA" id="ARBA00022833"/>
    </source>
</evidence>
<organism evidence="7 8">
    <name type="scientific">Durio zibethinus</name>
    <name type="common">Durian</name>
    <dbReference type="NCBI Taxonomy" id="66656"/>
    <lineage>
        <taxon>Eukaryota</taxon>
        <taxon>Viridiplantae</taxon>
        <taxon>Streptophyta</taxon>
        <taxon>Embryophyta</taxon>
        <taxon>Tracheophyta</taxon>
        <taxon>Spermatophyta</taxon>
        <taxon>Magnoliopsida</taxon>
        <taxon>eudicotyledons</taxon>
        <taxon>Gunneridae</taxon>
        <taxon>Pentapetalae</taxon>
        <taxon>rosids</taxon>
        <taxon>malvids</taxon>
        <taxon>Malvales</taxon>
        <taxon>Malvaceae</taxon>
        <taxon>Helicteroideae</taxon>
        <taxon>Durio</taxon>
    </lineage>
</organism>
<dbReference type="GeneID" id="111302717"/>
<proteinExistence type="predicted"/>
<keyword evidence="3" id="KW-0479">Metal-binding</keyword>
<dbReference type="Proteomes" id="UP000515121">
    <property type="component" value="Unplaced"/>
</dbReference>
<dbReference type="SUPFAM" id="SSF51726">
    <property type="entry name" value="UROD/MetE-like"/>
    <property type="match status" value="1"/>
</dbReference>
<dbReference type="AlphaFoldDB" id="A0A6P5ZNV9"/>
<dbReference type="GO" id="GO:0008270">
    <property type="term" value="F:zinc ion binding"/>
    <property type="evidence" value="ECO:0007669"/>
    <property type="project" value="InterPro"/>
</dbReference>
<keyword evidence="4" id="KW-0862">Zinc</keyword>
<evidence type="ECO:0000256" key="1">
    <source>
        <dbReference type="ARBA" id="ARBA00001947"/>
    </source>
</evidence>
<dbReference type="Gene3D" id="3.40.50.970">
    <property type="match status" value="1"/>
</dbReference>
<dbReference type="RefSeq" id="XP_022754227.1">
    <property type="nucleotide sequence ID" value="XM_022898492.1"/>
</dbReference>
<gene>
    <name evidence="8" type="primary">LOC111302717</name>
</gene>
<sequence>MVKYLGEQLSGIVSSVNGWFQSYGYHDVKPPIIYGDVSRPNTMTVFWSSTAQSIPRQSMKEVLIELVTTLNWSFVGINQPRHERCYQIVLAIKYEVKDLEKASIKIDAAIKAQWNAKFAERVNYKEEAAELKSIITRGLPFGWEKALSTCTPKGPAGATKNLFQQNIDTFVEVLPGFLGGSAGLASYNMILLKMYDDCQDTSEESNVRFGVKEHGMGAICNGFGLRILGQIPYFVTFFVFTDYMRAAIKALGSAIDDCNNIGILCGHIPDLERR</sequence>
<protein>
    <submittedName>
        <fullName evidence="8">Transketolase, chloroplastic-like</fullName>
    </submittedName>
</protein>
<feature type="domain" description="Cobalamin-independent methionine synthase MetE C-terminal/archaeal" evidence="5">
    <location>
        <begin position="1"/>
        <end position="137"/>
    </location>
</feature>
<dbReference type="InterPro" id="IPR005475">
    <property type="entry name" value="Transketolase-like_Pyr-bd"/>
</dbReference>
<evidence type="ECO:0000256" key="3">
    <source>
        <dbReference type="ARBA" id="ARBA00022723"/>
    </source>
</evidence>
<dbReference type="InterPro" id="IPR029061">
    <property type="entry name" value="THDP-binding"/>
</dbReference>
<dbReference type="SUPFAM" id="SSF52518">
    <property type="entry name" value="Thiamin diphosphate-binding fold (THDP-binding)"/>
    <property type="match status" value="1"/>
</dbReference>
<dbReference type="Gene3D" id="3.20.20.210">
    <property type="match status" value="1"/>
</dbReference>
<evidence type="ECO:0000313" key="8">
    <source>
        <dbReference type="RefSeq" id="XP_022754227.1"/>
    </source>
</evidence>
<feature type="domain" description="Transketolase-like pyrimidine-binding" evidence="6">
    <location>
        <begin position="158"/>
        <end position="251"/>
    </location>
</feature>
<dbReference type="InterPro" id="IPR002629">
    <property type="entry name" value="Met_Synth_C/arc"/>
</dbReference>
<keyword evidence="7" id="KW-1185">Reference proteome</keyword>
<dbReference type="GO" id="GO:0009086">
    <property type="term" value="P:methionine biosynthetic process"/>
    <property type="evidence" value="ECO:0007669"/>
    <property type="project" value="InterPro"/>
</dbReference>
<accession>A0A6P5ZNV9</accession>
<dbReference type="GO" id="GO:0003871">
    <property type="term" value="F:5-methyltetrahydropteroyltriglutamate-homocysteine S-methyltransferase activity"/>
    <property type="evidence" value="ECO:0007669"/>
    <property type="project" value="InterPro"/>
</dbReference>